<name>A0A934QLU9_9PSEU</name>
<feature type="transmembrane region" description="Helical" evidence="1">
    <location>
        <begin position="12"/>
        <end position="33"/>
    </location>
</feature>
<sequence>MTVQRRRAMPGEIGFPCGVAMGALLCLISVAAGGTGAPWVVLGVFAVGCAAVGAATTLPASAATACWCWALYAGFVVGRTAQLVFDTRTAVAAVVLPVVVLAASRLPLTTLLARRGRSHRR</sequence>
<evidence type="ECO:0000256" key="1">
    <source>
        <dbReference type="SAM" id="Phobius"/>
    </source>
</evidence>
<dbReference type="EMBL" id="JAENJH010000001">
    <property type="protein sequence ID" value="MBK1783637.1"/>
    <property type="molecule type" value="Genomic_DNA"/>
</dbReference>
<protein>
    <submittedName>
        <fullName evidence="2">Uncharacterized protein</fullName>
    </submittedName>
</protein>
<evidence type="ECO:0000313" key="2">
    <source>
        <dbReference type="EMBL" id="MBK1783637.1"/>
    </source>
</evidence>
<evidence type="ECO:0000313" key="3">
    <source>
        <dbReference type="Proteomes" id="UP000635245"/>
    </source>
</evidence>
<keyword evidence="3" id="KW-1185">Reference proteome</keyword>
<keyword evidence="1" id="KW-0812">Transmembrane</keyword>
<dbReference type="RefSeq" id="WP_200315105.1">
    <property type="nucleotide sequence ID" value="NZ_JAENJH010000001.1"/>
</dbReference>
<keyword evidence="1" id="KW-1133">Transmembrane helix</keyword>
<feature type="transmembrane region" description="Helical" evidence="1">
    <location>
        <begin position="65"/>
        <end position="85"/>
    </location>
</feature>
<dbReference type="Proteomes" id="UP000635245">
    <property type="component" value="Unassembled WGS sequence"/>
</dbReference>
<proteinExistence type="predicted"/>
<comment type="caution">
    <text evidence="2">The sequence shown here is derived from an EMBL/GenBank/DDBJ whole genome shotgun (WGS) entry which is preliminary data.</text>
</comment>
<keyword evidence="1" id="KW-0472">Membrane</keyword>
<reference evidence="2" key="1">
    <citation type="submission" date="2020-12" db="EMBL/GenBank/DDBJ databases">
        <title>Prauserella sp. ASG 168, a novel actinomycete isolated from cave rock.</title>
        <authorList>
            <person name="Suriyachadkun C."/>
        </authorList>
    </citation>
    <scope>NUCLEOTIDE SEQUENCE</scope>
    <source>
        <strain evidence="2">ASG 168</strain>
    </source>
</reference>
<gene>
    <name evidence="2" type="ORF">JHE00_04800</name>
</gene>
<organism evidence="2 3">
    <name type="scientific">Prauserella cavernicola</name>
    <dbReference type="NCBI Taxonomy" id="2800127"/>
    <lineage>
        <taxon>Bacteria</taxon>
        <taxon>Bacillati</taxon>
        <taxon>Actinomycetota</taxon>
        <taxon>Actinomycetes</taxon>
        <taxon>Pseudonocardiales</taxon>
        <taxon>Pseudonocardiaceae</taxon>
        <taxon>Prauserella</taxon>
    </lineage>
</organism>
<feature type="transmembrane region" description="Helical" evidence="1">
    <location>
        <begin position="91"/>
        <end position="113"/>
    </location>
</feature>
<dbReference type="AlphaFoldDB" id="A0A934QLU9"/>
<feature type="transmembrane region" description="Helical" evidence="1">
    <location>
        <begin position="39"/>
        <end position="58"/>
    </location>
</feature>
<accession>A0A934QLU9</accession>